<dbReference type="AlphaFoldDB" id="A0A2I0I7C0"/>
<evidence type="ECO:0000313" key="2">
    <source>
        <dbReference type="Proteomes" id="UP000233551"/>
    </source>
</evidence>
<reference evidence="1 2" key="1">
    <citation type="submission" date="2017-11" db="EMBL/GenBank/DDBJ databases">
        <title>De-novo sequencing of pomegranate (Punica granatum L.) genome.</title>
        <authorList>
            <person name="Akparov Z."/>
            <person name="Amiraslanov A."/>
            <person name="Hajiyeva S."/>
            <person name="Abbasov M."/>
            <person name="Kaur K."/>
            <person name="Hamwieh A."/>
            <person name="Solovyev V."/>
            <person name="Salamov A."/>
            <person name="Braich B."/>
            <person name="Kosarev P."/>
            <person name="Mahmoud A."/>
            <person name="Hajiyev E."/>
            <person name="Babayeva S."/>
            <person name="Izzatullayeva V."/>
            <person name="Mammadov A."/>
            <person name="Mammadov A."/>
            <person name="Sharifova S."/>
            <person name="Ojaghi J."/>
            <person name="Eynullazada K."/>
            <person name="Bayramov B."/>
            <person name="Abdulazimova A."/>
            <person name="Shahmuradov I."/>
        </authorList>
    </citation>
    <scope>NUCLEOTIDE SEQUENCE [LARGE SCALE GENOMIC DNA]</scope>
    <source>
        <strain evidence="2">cv. AG2017</strain>
        <tissue evidence="1">Leaf</tissue>
    </source>
</reference>
<comment type="caution">
    <text evidence="1">The sequence shown here is derived from an EMBL/GenBank/DDBJ whole genome shotgun (WGS) entry which is preliminary data.</text>
</comment>
<evidence type="ECO:0000313" key="1">
    <source>
        <dbReference type="EMBL" id="PKI39895.1"/>
    </source>
</evidence>
<accession>A0A2I0I7C0</accession>
<name>A0A2I0I7C0_PUNGR</name>
<sequence length="124" mass="13954">MEIEPPPQSSPLRKLIECTRIARGFKPIHRDLVRPNHYLVLSCLIGLLIVWGKLGFSELEMRPSVTVFMKSLEVIWLTLKTFLPPPRDEGAATTSEGAGVASEGFCALFLVLEMAEEMREKEKN</sequence>
<protein>
    <submittedName>
        <fullName evidence="1">Uncharacterized protein</fullName>
    </submittedName>
</protein>
<dbReference type="EMBL" id="PGOL01003729">
    <property type="protein sequence ID" value="PKI39895.1"/>
    <property type="molecule type" value="Genomic_DNA"/>
</dbReference>
<keyword evidence="2" id="KW-1185">Reference proteome</keyword>
<gene>
    <name evidence="1" type="ORF">CRG98_039735</name>
</gene>
<proteinExistence type="predicted"/>
<dbReference type="Proteomes" id="UP000233551">
    <property type="component" value="Unassembled WGS sequence"/>
</dbReference>
<organism evidence="1 2">
    <name type="scientific">Punica granatum</name>
    <name type="common">Pomegranate</name>
    <dbReference type="NCBI Taxonomy" id="22663"/>
    <lineage>
        <taxon>Eukaryota</taxon>
        <taxon>Viridiplantae</taxon>
        <taxon>Streptophyta</taxon>
        <taxon>Embryophyta</taxon>
        <taxon>Tracheophyta</taxon>
        <taxon>Spermatophyta</taxon>
        <taxon>Magnoliopsida</taxon>
        <taxon>eudicotyledons</taxon>
        <taxon>Gunneridae</taxon>
        <taxon>Pentapetalae</taxon>
        <taxon>rosids</taxon>
        <taxon>malvids</taxon>
        <taxon>Myrtales</taxon>
        <taxon>Lythraceae</taxon>
        <taxon>Punica</taxon>
    </lineage>
</organism>